<dbReference type="PANTHER" id="PTHR41368:SF1">
    <property type="entry name" value="PROTEIN YGHO"/>
    <property type="match status" value="1"/>
</dbReference>
<keyword evidence="2" id="KW-1185">Reference proteome</keyword>
<sequence>MSIEVRQGDFAAFFDAPFAAYGAQSGYVSPLKSDLKRFLDLHKNPLFSDPGSDLSYWTAHQGGRIVGRITAHVHGASNRVHGLRRGYFGYFDCVDDHSVAMALLQQAEGWLRAKGLTEIMGNFNLTAMQQIGVVTDGFDAAPYTDLVWSPPHIARLLEANGYAPSFGMTTFEVDLTTASAPAIGPKQQAILDDPAFSFAPISRATIPTRMEEARLILNASFAKNPMFVPVSAEEFHFQAKDMKWVMDPRISAVLHHNGTPAACIICIPDLNPFLKRIGSRMRLSAPYHFIRHRMTNRRAVLIFSGVMPDLQGQGINPVVLRRVILAAQKAGYTHLGNTWIGDSNGASLAQKEKSGARRLHRLHLFGKAL</sequence>
<dbReference type="InterPro" id="IPR016181">
    <property type="entry name" value="Acyl_CoA_acyltransferase"/>
</dbReference>
<dbReference type="InterPro" id="IPR039968">
    <property type="entry name" value="BcerS-like"/>
</dbReference>
<dbReference type="OrthoDB" id="9806005at2"/>
<evidence type="ECO:0008006" key="3">
    <source>
        <dbReference type="Google" id="ProtNLM"/>
    </source>
</evidence>
<reference evidence="1 2" key="1">
    <citation type="submission" date="2017-05" db="EMBL/GenBank/DDBJ databases">
        <authorList>
            <person name="Song R."/>
            <person name="Chenine A.L."/>
            <person name="Ruprecht R.M."/>
        </authorList>
    </citation>
    <scope>NUCLEOTIDE SEQUENCE [LARGE SCALE GENOMIC DNA]</scope>
    <source>
        <strain evidence="1 2">CECT 8899</strain>
    </source>
</reference>
<accession>A0A238LGL0</accession>
<dbReference type="Gene3D" id="3.40.630.30">
    <property type="match status" value="1"/>
</dbReference>
<proteinExistence type="predicted"/>
<name>A0A238LGL0_9RHOB</name>
<dbReference type="EMBL" id="FXZK01000005">
    <property type="protein sequence ID" value="SMY08748.1"/>
    <property type="molecule type" value="Genomic_DNA"/>
</dbReference>
<dbReference type="SUPFAM" id="SSF55729">
    <property type="entry name" value="Acyl-CoA N-acyltransferases (Nat)"/>
    <property type="match status" value="1"/>
</dbReference>
<evidence type="ECO:0000313" key="1">
    <source>
        <dbReference type="EMBL" id="SMY08748.1"/>
    </source>
</evidence>
<evidence type="ECO:0000313" key="2">
    <source>
        <dbReference type="Proteomes" id="UP000201613"/>
    </source>
</evidence>
<gene>
    <name evidence="1" type="ORF">LOM8899_02904</name>
</gene>
<dbReference type="RefSeq" id="WP_093992911.1">
    <property type="nucleotide sequence ID" value="NZ_FXZK01000005.1"/>
</dbReference>
<protein>
    <recommendedName>
        <fullName evidence="3">N-acetyltransferase domain-containing protein</fullName>
    </recommendedName>
</protein>
<dbReference type="AlphaFoldDB" id="A0A238LGL0"/>
<dbReference type="Proteomes" id="UP000201613">
    <property type="component" value="Unassembled WGS sequence"/>
</dbReference>
<organism evidence="1 2">
    <name type="scientific">Flavimaricola marinus</name>
    <dbReference type="NCBI Taxonomy" id="1819565"/>
    <lineage>
        <taxon>Bacteria</taxon>
        <taxon>Pseudomonadati</taxon>
        <taxon>Pseudomonadota</taxon>
        <taxon>Alphaproteobacteria</taxon>
        <taxon>Rhodobacterales</taxon>
        <taxon>Paracoccaceae</taxon>
        <taxon>Flavimaricola</taxon>
    </lineage>
</organism>
<dbReference type="PANTHER" id="PTHR41368">
    <property type="entry name" value="PROTEIN YGHO"/>
    <property type="match status" value="1"/>
</dbReference>